<protein>
    <submittedName>
        <fullName evidence="6">DNA polymerase-3 subunit epsilon</fullName>
    </submittedName>
</protein>
<dbReference type="FunFam" id="3.30.420.10:FF:000045">
    <property type="entry name" value="3'-5' exonuclease DinG"/>
    <property type="match status" value="1"/>
</dbReference>
<dbReference type="Gene3D" id="3.30.420.10">
    <property type="entry name" value="Ribonuclease H-like superfamily/Ribonuclease H"/>
    <property type="match status" value="1"/>
</dbReference>
<evidence type="ECO:0000256" key="2">
    <source>
        <dbReference type="ARBA" id="ARBA00022801"/>
    </source>
</evidence>
<name>A0A2T0TP31_9ACTN</name>
<dbReference type="GO" id="GO:0005829">
    <property type="term" value="C:cytosol"/>
    <property type="evidence" value="ECO:0007669"/>
    <property type="project" value="TreeGrafter"/>
</dbReference>
<evidence type="ECO:0000313" key="6">
    <source>
        <dbReference type="EMBL" id="PRY47425.1"/>
    </source>
</evidence>
<dbReference type="SUPFAM" id="SSF52113">
    <property type="entry name" value="BRCT domain"/>
    <property type="match status" value="1"/>
</dbReference>
<gene>
    <name evidence="6" type="ORF">LY71_11459</name>
</gene>
<keyword evidence="2" id="KW-0378">Hydrolase</keyword>
<dbReference type="GO" id="GO:0008408">
    <property type="term" value="F:3'-5' exonuclease activity"/>
    <property type="evidence" value="ECO:0007669"/>
    <property type="project" value="TreeGrafter"/>
</dbReference>
<dbReference type="Gene3D" id="2.60.60.30">
    <property type="entry name" value="sav2460 like domains"/>
    <property type="match status" value="1"/>
</dbReference>
<dbReference type="AlphaFoldDB" id="A0A2T0TP31"/>
<proteinExistence type="predicted"/>
<reference evidence="6 7" key="1">
    <citation type="submission" date="2018-03" db="EMBL/GenBank/DDBJ databases">
        <title>Genomic Encyclopedia of Archaeal and Bacterial Type Strains, Phase II (KMG-II): from individual species to whole genera.</title>
        <authorList>
            <person name="Goeker M."/>
        </authorList>
    </citation>
    <scope>NUCLEOTIDE SEQUENCE [LARGE SCALE GENOMIC DNA]</scope>
    <source>
        <strain evidence="6 7">DSM 45416</strain>
    </source>
</reference>
<evidence type="ECO:0000256" key="1">
    <source>
        <dbReference type="ARBA" id="ARBA00022722"/>
    </source>
</evidence>
<dbReference type="Pfam" id="PF02342">
    <property type="entry name" value="TerD"/>
    <property type="match status" value="1"/>
</dbReference>
<comment type="caution">
    <text evidence="6">The sequence shown here is derived from an EMBL/GenBank/DDBJ whole genome shotgun (WGS) entry which is preliminary data.</text>
</comment>
<dbReference type="EMBL" id="PVTG01000014">
    <property type="protein sequence ID" value="PRY47425.1"/>
    <property type="molecule type" value="Genomic_DNA"/>
</dbReference>
<keyword evidence="3" id="KW-0269">Exonuclease</keyword>
<dbReference type="SMART" id="SM00292">
    <property type="entry name" value="BRCT"/>
    <property type="match status" value="1"/>
</dbReference>
<accession>A0A2T0TP31</accession>
<sequence length="620" mass="65785">MTGVLSSAVLPAEVAHRYPYGYAVVDVETSGLSAASDRVLQVAVTQMAADGAVESSWSTLLDPGCDPGPTHIHGLTRAKLRGAPQFPDVADDVSRRVGGRIVVAHNAAFDHRFLAAESRRAGRRLPVEERLCTLALTRRLDLPVTDFKLGSVADYWGVQALRAHDAEDDVRVLVEVLRHSLVSAARLDMDLPLAACTDTAPAPFPAKAPRTPCPWRTPARWSADAPLVQGMKVVITGSTSTPREILARRCTDAGLDVMNTVSGRTHVLVCNRADEQTGKAARARQHGTPVITEPELLSLLAAVAPGQPKAAEVIEAAEPVAIHTRAAAPAPRTPEPGGPLSGRRVLVLGGAHDTAAAVRERVLAADASVAVNLTGSVTDVVLVPGIAPDPRTGRAQALGVRPLDADTLTPCSWPQQPDERVVVLPVPEPPATPSGTVTAPAPRILVRGEVMDLPADSDWLAEVRWATPGRHAADPFDIDVVTFVVDPDEQVSVDEDFVFYNAPEHPTGAVELTTGIPGEAICTLRPDRLPPTQQRVLLAAAIDGNATFGDVGPIELILRDEHGGPVARATLDAATDERSLILGTLYQRHGTWRWRAVGQGYPDALADLATRHGVDIDEQG</sequence>
<dbReference type="InterPro" id="IPR003325">
    <property type="entry name" value="TerD"/>
</dbReference>
<dbReference type="CDD" id="cd06974">
    <property type="entry name" value="TerD_like"/>
    <property type="match status" value="1"/>
</dbReference>
<dbReference type="OrthoDB" id="190275at2"/>
<dbReference type="InterPro" id="IPR036420">
    <property type="entry name" value="BRCT_dom_sf"/>
</dbReference>
<dbReference type="SMART" id="SM00479">
    <property type="entry name" value="EXOIII"/>
    <property type="match status" value="1"/>
</dbReference>
<dbReference type="CDD" id="cd06127">
    <property type="entry name" value="DEDDh"/>
    <property type="match status" value="1"/>
</dbReference>
<dbReference type="PANTHER" id="PTHR30231:SF4">
    <property type="entry name" value="PROTEIN NEN2"/>
    <property type="match status" value="1"/>
</dbReference>
<dbReference type="Pfam" id="PF00929">
    <property type="entry name" value="RNase_T"/>
    <property type="match status" value="1"/>
</dbReference>
<dbReference type="InterPro" id="IPR012337">
    <property type="entry name" value="RNaseH-like_sf"/>
</dbReference>
<evidence type="ECO:0000259" key="4">
    <source>
        <dbReference type="SMART" id="SM00292"/>
    </source>
</evidence>
<evidence type="ECO:0000259" key="5">
    <source>
        <dbReference type="SMART" id="SM00479"/>
    </source>
</evidence>
<keyword evidence="7" id="KW-1185">Reference proteome</keyword>
<evidence type="ECO:0000313" key="7">
    <source>
        <dbReference type="Proteomes" id="UP000239210"/>
    </source>
</evidence>
<dbReference type="RefSeq" id="WP_106279852.1">
    <property type="nucleotide sequence ID" value="NZ_PVTG01000014.1"/>
</dbReference>
<evidence type="ECO:0000256" key="3">
    <source>
        <dbReference type="ARBA" id="ARBA00022839"/>
    </source>
</evidence>
<dbReference type="SUPFAM" id="SSF53098">
    <property type="entry name" value="Ribonuclease H-like"/>
    <property type="match status" value="1"/>
</dbReference>
<keyword evidence="1" id="KW-0540">Nuclease</keyword>
<dbReference type="Pfam" id="PF00533">
    <property type="entry name" value="BRCT"/>
    <property type="match status" value="1"/>
</dbReference>
<dbReference type="Proteomes" id="UP000239210">
    <property type="component" value="Unassembled WGS sequence"/>
</dbReference>
<dbReference type="InterPro" id="IPR001357">
    <property type="entry name" value="BRCT_dom"/>
</dbReference>
<organism evidence="6 7">
    <name type="scientific">Geodermatophilus tzadiensis</name>
    <dbReference type="NCBI Taxonomy" id="1137988"/>
    <lineage>
        <taxon>Bacteria</taxon>
        <taxon>Bacillati</taxon>
        <taxon>Actinomycetota</taxon>
        <taxon>Actinomycetes</taxon>
        <taxon>Geodermatophilales</taxon>
        <taxon>Geodermatophilaceae</taxon>
        <taxon>Geodermatophilus</taxon>
    </lineage>
</organism>
<dbReference type="InterPro" id="IPR013520">
    <property type="entry name" value="Ribonucl_H"/>
</dbReference>
<dbReference type="PANTHER" id="PTHR30231">
    <property type="entry name" value="DNA POLYMERASE III SUBUNIT EPSILON"/>
    <property type="match status" value="1"/>
</dbReference>
<feature type="domain" description="BRCT" evidence="4">
    <location>
        <begin position="225"/>
        <end position="303"/>
    </location>
</feature>
<dbReference type="InterPro" id="IPR036397">
    <property type="entry name" value="RNaseH_sf"/>
</dbReference>
<dbReference type="GO" id="GO:0003676">
    <property type="term" value="F:nucleic acid binding"/>
    <property type="evidence" value="ECO:0007669"/>
    <property type="project" value="InterPro"/>
</dbReference>
<feature type="domain" description="Exonuclease" evidence="5">
    <location>
        <begin position="21"/>
        <end position="186"/>
    </location>
</feature>
<dbReference type="Gene3D" id="3.40.50.10190">
    <property type="entry name" value="BRCT domain"/>
    <property type="match status" value="1"/>
</dbReference>